<keyword evidence="5" id="KW-1185">Reference proteome</keyword>
<dbReference type="GO" id="GO:0005634">
    <property type="term" value="C:nucleus"/>
    <property type="evidence" value="ECO:0007669"/>
    <property type="project" value="TreeGrafter"/>
</dbReference>
<gene>
    <name evidence="4" type="ORF">AOCH_006968</name>
</gene>
<sequence>MPKRKLSDLADRPASRSSPSPQDAALYLQTTRLTQKFEFGVIALSRALKNARVFERQKLGRREKAAKSEGKEETLKRIEEEIKVVKTLDPTATAVKYLFKQLAKTKRIAEAPAFVKFQEGKRISVEGPRSTAEANVTARLYKSNPVQNVFPGVMDGIRSLLGVEAPSTSNGQDVKKKTKDSKKGNAKSEKPVPQRKAPSNKSDEELEPEAEPEHAADLARHDVDMDDLESMGDGEEDYAQFDARLASDSEDDDDDNNDNNNHSDSSIALAANSNARPRRSMSISLSPSPELSDSPPSKKQKSKPSAQKASSAPATSTTFLPSLTMGGYWSGSESEAEDIDHVEKPAQRKNRMGQQARRALWEKKYGSGANHLKQQKTKGRNSRDNGWDARKGATGDGDRGRGRGGRFGAGRGGPVGTGSNLVQRRDNTQRGGFGGADKKPQDDKPLHPSWEAARKAKEQKSTTSFSGKKVVFD</sequence>
<feature type="compositionally biased region" description="Acidic residues" evidence="2">
    <location>
        <begin position="248"/>
        <end position="257"/>
    </location>
</feature>
<reference evidence="4 5" key="1">
    <citation type="submission" date="2015-02" db="EMBL/GenBank/DDBJ databases">
        <title>Draft Genome Sequences of Two Closely-Related Aflatoxigenic Aspergillus Species Obtained from the Cote d'Ivoire.</title>
        <authorList>
            <person name="Moore G.G."/>
            <person name="Beltz S.B."/>
            <person name="Mack B.M."/>
        </authorList>
    </citation>
    <scope>NUCLEOTIDE SEQUENCE [LARGE SCALE GENOMIC DNA]</scope>
    <source>
        <strain evidence="4 5">SRRC1432</strain>
    </source>
</reference>
<proteinExistence type="predicted"/>
<dbReference type="Proteomes" id="UP000034947">
    <property type="component" value="Unassembled WGS sequence"/>
</dbReference>
<feature type="compositionally biased region" description="Basic and acidic residues" evidence="2">
    <location>
        <begin position="211"/>
        <end position="223"/>
    </location>
</feature>
<feature type="compositionally biased region" description="Basic and acidic residues" evidence="2">
    <location>
        <begin position="1"/>
        <end position="14"/>
    </location>
</feature>
<dbReference type="OrthoDB" id="3364872at2759"/>
<dbReference type="EMBL" id="JYKN01001007">
    <property type="protein sequence ID" value="KKK22101.1"/>
    <property type="molecule type" value="Genomic_DNA"/>
</dbReference>
<keyword evidence="1" id="KW-0175">Coiled coil</keyword>
<evidence type="ECO:0000313" key="5">
    <source>
        <dbReference type="Proteomes" id="UP000034947"/>
    </source>
</evidence>
<dbReference type="PANTHER" id="PTHR23325:SF1">
    <property type="entry name" value="SERUM RESPONSE FACTOR-BINDING PROTEIN 1"/>
    <property type="match status" value="1"/>
</dbReference>
<feature type="compositionally biased region" description="Basic and acidic residues" evidence="2">
    <location>
        <begin position="436"/>
        <end position="460"/>
    </location>
</feature>
<organism evidence="4 5">
    <name type="scientific">Aspergillus ochraceoroseus</name>
    <dbReference type="NCBI Taxonomy" id="138278"/>
    <lineage>
        <taxon>Eukaryota</taxon>
        <taxon>Fungi</taxon>
        <taxon>Dikarya</taxon>
        <taxon>Ascomycota</taxon>
        <taxon>Pezizomycotina</taxon>
        <taxon>Eurotiomycetes</taxon>
        <taxon>Eurotiomycetidae</taxon>
        <taxon>Eurotiales</taxon>
        <taxon>Aspergillaceae</taxon>
        <taxon>Aspergillus</taxon>
        <taxon>Aspergillus subgen. Nidulantes</taxon>
    </lineage>
</organism>
<evidence type="ECO:0000313" key="4">
    <source>
        <dbReference type="EMBL" id="KKK22101.1"/>
    </source>
</evidence>
<feature type="compositionally biased region" description="Acidic residues" evidence="2">
    <location>
        <begin position="224"/>
        <end position="239"/>
    </location>
</feature>
<dbReference type="InterPro" id="IPR015158">
    <property type="entry name" value="Bud22_dom"/>
</dbReference>
<dbReference type="AlphaFoldDB" id="A0A0F8VG50"/>
<feature type="region of interest" description="Disordered" evidence="2">
    <location>
        <begin position="1"/>
        <end position="23"/>
    </location>
</feature>
<feature type="region of interest" description="Disordered" evidence="2">
    <location>
        <begin position="164"/>
        <end position="473"/>
    </location>
</feature>
<dbReference type="GO" id="GO:0030490">
    <property type="term" value="P:maturation of SSU-rRNA"/>
    <property type="evidence" value="ECO:0007669"/>
    <property type="project" value="TreeGrafter"/>
</dbReference>
<feature type="compositionally biased region" description="Low complexity" evidence="2">
    <location>
        <begin position="280"/>
        <end position="318"/>
    </location>
</feature>
<evidence type="ECO:0000256" key="2">
    <source>
        <dbReference type="SAM" id="MobiDB-lite"/>
    </source>
</evidence>
<accession>A0A0F8VG50</accession>
<comment type="caution">
    <text evidence="4">The sequence shown here is derived from an EMBL/GenBank/DDBJ whole genome shotgun (WGS) entry which is preliminary data.</text>
</comment>
<name>A0A0F8VG50_9EURO</name>
<dbReference type="InterPro" id="IPR037393">
    <property type="entry name" value="Bud22/SRFB1"/>
</dbReference>
<evidence type="ECO:0000259" key="3">
    <source>
        <dbReference type="Pfam" id="PF09073"/>
    </source>
</evidence>
<evidence type="ECO:0000256" key="1">
    <source>
        <dbReference type="ARBA" id="ARBA00023054"/>
    </source>
</evidence>
<dbReference type="Pfam" id="PF09073">
    <property type="entry name" value="BUD22"/>
    <property type="match status" value="1"/>
</dbReference>
<feature type="domain" description="Bud22" evidence="3">
    <location>
        <begin position="41"/>
        <end position="473"/>
    </location>
</feature>
<feature type="compositionally biased region" description="Basic and acidic residues" evidence="2">
    <location>
        <begin position="181"/>
        <end position="192"/>
    </location>
</feature>
<dbReference type="GO" id="GO:0030686">
    <property type="term" value="C:90S preribosome"/>
    <property type="evidence" value="ECO:0007669"/>
    <property type="project" value="TreeGrafter"/>
</dbReference>
<dbReference type="VEuPathDB" id="FungiDB:P175DRAFT_0520032"/>
<feature type="compositionally biased region" description="Basic and acidic residues" evidence="2">
    <location>
        <begin position="381"/>
        <end position="401"/>
    </location>
</feature>
<feature type="compositionally biased region" description="Gly residues" evidence="2">
    <location>
        <begin position="405"/>
        <end position="416"/>
    </location>
</feature>
<protein>
    <recommendedName>
        <fullName evidence="3">Bud22 domain-containing protein</fullName>
    </recommendedName>
</protein>
<dbReference type="PANTHER" id="PTHR23325">
    <property type="entry name" value="SERUM RESPONSE FACTOR-BINDING"/>
    <property type="match status" value="1"/>
</dbReference>